<dbReference type="Gene3D" id="1.20.1250.20">
    <property type="entry name" value="MFS general substrate transporter like domains"/>
    <property type="match status" value="1"/>
</dbReference>
<dbReference type="GO" id="GO:0005886">
    <property type="term" value="C:plasma membrane"/>
    <property type="evidence" value="ECO:0007669"/>
    <property type="project" value="TreeGrafter"/>
</dbReference>
<sequence>MGSAEPNDIKTEAPDHVESVLDTGQPPLDSPMKWSWFRKHLILIQASFHAAGPGFTSALLIPAAEQLAELFDVTPQKATYFVAVHVLFLGMGPFLWNPLLSSYGCRPVLIGSMFLSCVAALGGGFAQTYGTLMTARVFQSIGISSGFVVPGVITVNLFKPQQRGSKNGVWAQMVTIGAPLGGLIGGPVVSYIGWRWAMWIVAISSGAQTLGYMFTCPETSYAHRQKSGFGVYHPSELLRFQKRIPGRFSLRSFVEPILFLQSPNEVLIAFAYGVTFAIVSPGISTIFPIALPKFYNFDATAQGLFFIGSLVGILLGERLAGPGSDWAMNRERRRAASSSRTVHLESRLSVGIIGYVLSIIGVIIFGVTLQSRVHWIAPCIGYGVCSFGLQLVTTPLKTYCVDCYPEHSGSVLQLVNIVRQVTSFTVPFWSPNLNESLGYGLGFGIEAIILAFFYVLSLLVLWKGETWRLSVRVKGLVKVKDEHVDL</sequence>
<evidence type="ECO:0000256" key="3">
    <source>
        <dbReference type="ARBA" id="ARBA00022989"/>
    </source>
</evidence>
<feature type="transmembrane region" description="Helical" evidence="6">
    <location>
        <begin position="303"/>
        <end position="327"/>
    </location>
</feature>
<reference evidence="9" key="1">
    <citation type="submission" date="2017-02" db="EMBL/GenBank/DDBJ databases">
        <authorList>
            <person name="Tafer H."/>
            <person name="Lopandic K."/>
        </authorList>
    </citation>
    <scope>NUCLEOTIDE SEQUENCE [LARGE SCALE GENOMIC DNA]</scope>
    <source>
        <strain evidence="9">CBS 366.77</strain>
    </source>
</reference>
<feature type="region of interest" description="Disordered" evidence="5">
    <location>
        <begin position="1"/>
        <end position="22"/>
    </location>
</feature>
<feature type="domain" description="Major facilitator superfamily (MFS) profile" evidence="7">
    <location>
        <begin position="42"/>
        <end position="465"/>
    </location>
</feature>
<comment type="caution">
    <text evidence="8">The sequence shown here is derived from an EMBL/GenBank/DDBJ whole genome shotgun (WGS) entry which is preliminary data.</text>
</comment>
<proteinExistence type="predicted"/>
<feature type="transmembrane region" description="Helical" evidence="6">
    <location>
        <begin position="41"/>
        <end position="63"/>
    </location>
</feature>
<feature type="transmembrane region" description="Helical" evidence="6">
    <location>
        <begin position="138"/>
        <end position="158"/>
    </location>
</feature>
<dbReference type="Pfam" id="PF07690">
    <property type="entry name" value="MFS_1"/>
    <property type="match status" value="1"/>
</dbReference>
<feature type="transmembrane region" description="Helical" evidence="6">
    <location>
        <begin position="170"/>
        <end position="190"/>
    </location>
</feature>
<dbReference type="EMBL" id="MVGC01000027">
    <property type="protein sequence ID" value="RJE26202.1"/>
    <property type="molecule type" value="Genomic_DNA"/>
</dbReference>
<feature type="transmembrane region" description="Helical" evidence="6">
    <location>
        <begin position="348"/>
        <end position="368"/>
    </location>
</feature>
<dbReference type="PANTHER" id="PTHR23502">
    <property type="entry name" value="MAJOR FACILITATOR SUPERFAMILY"/>
    <property type="match status" value="1"/>
</dbReference>
<keyword evidence="4 6" id="KW-0472">Membrane</keyword>
<dbReference type="Proteomes" id="UP000266188">
    <property type="component" value="Unassembled WGS sequence"/>
</dbReference>
<feature type="transmembrane region" description="Helical" evidence="6">
    <location>
        <begin position="196"/>
        <end position="216"/>
    </location>
</feature>
<feature type="transmembrane region" description="Helical" evidence="6">
    <location>
        <begin position="266"/>
        <end position="291"/>
    </location>
</feature>
<dbReference type="STRING" id="2070753.A0A3A2ZSS7"/>
<comment type="subcellular location">
    <subcellularLocation>
        <location evidence="1">Membrane</location>
        <topology evidence="1">Multi-pass membrane protein</topology>
    </subcellularLocation>
</comment>
<organism evidence="8 9">
    <name type="scientific">Aspergillus sclerotialis</name>
    <dbReference type="NCBI Taxonomy" id="2070753"/>
    <lineage>
        <taxon>Eukaryota</taxon>
        <taxon>Fungi</taxon>
        <taxon>Dikarya</taxon>
        <taxon>Ascomycota</taxon>
        <taxon>Pezizomycotina</taxon>
        <taxon>Eurotiomycetes</taxon>
        <taxon>Eurotiomycetidae</taxon>
        <taxon>Eurotiales</taxon>
        <taxon>Aspergillaceae</taxon>
        <taxon>Aspergillus</taxon>
        <taxon>Aspergillus subgen. Polypaecilum</taxon>
    </lineage>
</organism>
<dbReference type="OrthoDB" id="2585655at2759"/>
<feature type="transmembrane region" description="Helical" evidence="6">
    <location>
        <begin position="78"/>
        <end position="96"/>
    </location>
</feature>
<protein>
    <submittedName>
        <fullName evidence="8">Major Facilitator Superfamily</fullName>
    </submittedName>
</protein>
<dbReference type="InterPro" id="IPR011701">
    <property type="entry name" value="MFS"/>
</dbReference>
<feature type="transmembrane region" description="Helical" evidence="6">
    <location>
        <begin position="437"/>
        <end position="462"/>
    </location>
</feature>
<dbReference type="SUPFAM" id="SSF103473">
    <property type="entry name" value="MFS general substrate transporter"/>
    <property type="match status" value="1"/>
</dbReference>
<evidence type="ECO:0000256" key="4">
    <source>
        <dbReference type="ARBA" id="ARBA00023136"/>
    </source>
</evidence>
<gene>
    <name evidence="8" type="ORF">PHISCL_01450</name>
</gene>
<feature type="compositionally biased region" description="Basic and acidic residues" evidence="5">
    <location>
        <begin position="7"/>
        <end position="19"/>
    </location>
</feature>
<dbReference type="GO" id="GO:0022857">
    <property type="term" value="F:transmembrane transporter activity"/>
    <property type="evidence" value="ECO:0007669"/>
    <property type="project" value="InterPro"/>
</dbReference>
<keyword evidence="2 6" id="KW-0812">Transmembrane</keyword>
<evidence type="ECO:0000256" key="5">
    <source>
        <dbReference type="SAM" id="MobiDB-lite"/>
    </source>
</evidence>
<evidence type="ECO:0000256" key="2">
    <source>
        <dbReference type="ARBA" id="ARBA00022692"/>
    </source>
</evidence>
<feature type="transmembrane region" description="Helical" evidence="6">
    <location>
        <begin position="108"/>
        <end position="126"/>
    </location>
</feature>
<dbReference type="AlphaFoldDB" id="A0A3A2ZSS7"/>
<name>A0A3A2ZSS7_9EURO</name>
<evidence type="ECO:0000313" key="9">
    <source>
        <dbReference type="Proteomes" id="UP000266188"/>
    </source>
</evidence>
<dbReference type="InterPro" id="IPR020846">
    <property type="entry name" value="MFS_dom"/>
</dbReference>
<dbReference type="PANTHER" id="PTHR23502:SF2">
    <property type="entry name" value="TRANSPORTER, PUTATIVE (AFU_ORTHOLOGUE AFUA_2G08910)-RELATED"/>
    <property type="match status" value="1"/>
</dbReference>
<keyword evidence="3 6" id="KW-1133">Transmembrane helix</keyword>
<accession>A0A3A2ZSS7</accession>
<dbReference type="InterPro" id="IPR036259">
    <property type="entry name" value="MFS_trans_sf"/>
</dbReference>
<dbReference type="PROSITE" id="PS50850">
    <property type="entry name" value="MFS"/>
    <property type="match status" value="1"/>
</dbReference>
<evidence type="ECO:0000259" key="7">
    <source>
        <dbReference type="PROSITE" id="PS50850"/>
    </source>
</evidence>
<evidence type="ECO:0000256" key="1">
    <source>
        <dbReference type="ARBA" id="ARBA00004141"/>
    </source>
</evidence>
<evidence type="ECO:0000313" key="8">
    <source>
        <dbReference type="EMBL" id="RJE26202.1"/>
    </source>
</evidence>
<keyword evidence="9" id="KW-1185">Reference proteome</keyword>
<evidence type="ECO:0000256" key="6">
    <source>
        <dbReference type="SAM" id="Phobius"/>
    </source>
</evidence>